<dbReference type="InterPro" id="IPR020084">
    <property type="entry name" value="NUDIX_hydrolase_CS"/>
</dbReference>
<keyword evidence="5 10" id="KW-0378">Hydrolase</keyword>
<evidence type="ECO:0000256" key="6">
    <source>
        <dbReference type="ARBA" id="ARBA00023128"/>
    </source>
</evidence>
<evidence type="ECO:0000256" key="4">
    <source>
        <dbReference type="ARBA" id="ARBA00022490"/>
    </source>
</evidence>
<dbReference type="GO" id="GO:0035529">
    <property type="term" value="F:NADH pyrophosphatase activity"/>
    <property type="evidence" value="ECO:0007669"/>
    <property type="project" value="TreeGrafter"/>
</dbReference>
<organism evidence="13 14">
    <name type="scientific">Calidris pygmaea</name>
    <name type="common">Spoon-billed sandpiper</name>
    <dbReference type="NCBI Taxonomy" id="425635"/>
    <lineage>
        <taxon>Eukaryota</taxon>
        <taxon>Metazoa</taxon>
        <taxon>Chordata</taxon>
        <taxon>Craniata</taxon>
        <taxon>Vertebrata</taxon>
        <taxon>Euteleostomi</taxon>
        <taxon>Archelosauria</taxon>
        <taxon>Archosauria</taxon>
        <taxon>Dinosauria</taxon>
        <taxon>Saurischia</taxon>
        <taxon>Theropoda</taxon>
        <taxon>Coelurosauria</taxon>
        <taxon>Aves</taxon>
        <taxon>Neognathae</taxon>
        <taxon>Neoaves</taxon>
        <taxon>Charadriiformes</taxon>
        <taxon>Scolopacidae</taxon>
        <taxon>Calidris</taxon>
    </lineage>
</organism>
<reference evidence="13" key="1">
    <citation type="submission" date="2025-08" db="UniProtKB">
        <authorList>
            <consortium name="Ensembl"/>
        </authorList>
    </citation>
    <scope>IDENTIFICATION</scope>
</reference>
<dbReference type="InterPro" id="IPR003293">
    <property type="entry name" value="Nudix_hydrolase6-like"/>
</dbReference>
<evidence type="ECO:0000256" key="1">
    <source>
        <dbReference type="ARBA" id="ARBA00004123"/>
    </source>
</evidence>
<proteinExistence type="inferred from homology"/>
<evidence type="ECO:0000256" key="3">
    <source>
        <dbReference type="ARBA" id="ARBA00011407"/>
    </source>
</evidence>
<dbReference type="PANTHER" id="PTHR13994:SF46">
    <property type="entry name" value="NUCLEOSIDE DIPHOSPHATE-LINKED MOIETY X MOTIF 6"/>
    <property type="match status" value="1"/>
</dbReference>
<accession>A0A8C3KLK2</accession>
<evidence type="ECO:0000256" key="5">
    <source>
        <dbReference type="ARBA" id="ARBA00022801"/>
    </source>
</evidence>
<keyword evidence="4 10" id="KW-0963">Cytoplasm</keyword>
<dbReference type="PRINTS" id="PR01356">
    <property type="entry name" value="GFGPROTEIN"/>
</dbReference>
<dbReference type="CDD" id="cd04670">
    <property type="entry name" value="NUDIX_ASFGF2_Nudt6"/>
    <property type="match status" value="1"/>
</dbReference>
<dbReference type="PANTHER" id="PTHR13994">
    <property type="entry name" value="NUDIX HYDROLASE RELATED"/>
    <property type="match status" value="1"/>
</dbReference>
<comment type="function">
    <text evidence="8 10">May contribute to the regulation of cell proliferation.</text>
</comment>
<dbReference type="SUPFAM" id="SSF55811">
    <property type="entry name" value="Nudix"/>
    <property type="match status" value="1"/>
</dbReference>
<dbReference type="Ensembl" id="ENSCPGT00000027562.1">
    <property type="protein sequence ID" value="ENSCPGP00000025224.1"/>
    <property type="gene ID" value="ENSCPGG00000017384.1"/>
</dbReference>
<evidence type="ECO:0000313" key="14">
    <source>
        <dbReference type="Proteomes" id="UP000694419"/>
    </source>
</evidence>
<reference evidence="13" key="2">
    <citation type="submission" date="2025-09" db="UniProtKB">
        <authorList>
            <consortium name="Ensembl"/>
        </authorList>
    </citation>
    <scope>IDENTIFICATION</scope>
</reference>
<sequence>MLPRRRPPSGSGSKGRHRPGGGRFPPPCPAMVRLWRARSWGALAGLRPRPDKFGGVSVDLAELRPPLRLEQAAFGRWLRGAVARWREEGRLAVWLHVPILQSRFAEAAASQGFAFHHAEEGSSTLTLWLGEGPSRLPGYATHQLGVAGAVLDESTGKVLVVQDRNKTLNAWKFPGGLSNPGEDIGDTAVREVFEETGIKSEFKSILSIRQQHQHPGAFGKSDMYIICRLEPSSFNISFCQQECLRCEWMDLMELVRTKDATPITSNVAKLLLYGYREGFDKIDITMREFPAVYTGRFYKLYHRELPESYRNIT</sequence>
<dbReference type="Gene3D" id="3.90.79.10">
    <property type="entry name" value="Nucleoside Triphosphate Pyrophosphohydrolase"/>
    <property type="match status" value="1"/>
</dbReference>
<dbReference type="InterPro" id="IPR015797">
    <property type="entry name" value="NUDIX_hydrolase-like_dom_sf"/>
</dbReference>
<dbReference type="Gene3D" id="3.40.630.30">
    <property type="match status" value="1"/>
</dbReference>
<dbReference type="FunFam" id="3.40.630.30:FF:000062">
    <property type="entry name" value="Nucleoside diphosphate-linked moiety X motif 6"/>
    <property type="match status" value="1"/>
</dbReference>
<dbReference type="GO" id="GO:0005739">
    <property type="term" value="C:mitochondrion"/>
    <property type="evidence" value="ECO:0007669"/>
    <property type="project" value="UniProtKB-SubCell"/>
</dbReference>
<dbReference type="Gene3D" id="4.10.80.100">
    <property type="match status" value="1"/>
</dbReference>
<keyword evidence="6 10" id="KW-0496">Mitochondrion</keyword>
<dbReference type="InterPro" id="IPR000086">
    <property type="entry name" value="NUDIX_hydrolase_dom"/>
</dbReference>
<keyword evidence="14" id="KW-1185">Reference proteome</keyword>
<protein>
    <recommendedName>
        <fullName evidence="9 10">Nucleoside diphosphate-linked moiety X motif 6</fullName>
        <shortName evidence="10">Nudix motif 6</shortName>
        <ecNumber evidence="10">3.6.1.-</ecNumber>
    </recommendedName>
</protein>
<dbReference type="PROSITE" id="PS00893">
    <property type="entry name" value="NUDIX_BOX"/>
    <property type="match status" value="1"/>
</dbReference>
<evidence type="ECO:0000259" key="12">
    <source>
        <dbReference type="PROSITE" id="PS51462"/>
    </source>
</evidence>
<evidence type="ECO:0000256" key="9">
    <source>
        <dbReference type="ARBA" id="ARBA00068898"/>
    </source>
</evidence>
<dbReference type="GO" id="GO:0005634">
    <property type="term" value="C:nucleus"/>
    <property type="evidence" value="ECO:0007669"/>
    <property type="project" value="UniProtKB-SubCell"/>
</dbReference>
<dbReference type="PROSITE" id="PS51462">
    <property type="entry name" value="NUDIX"/>
    <property type="match status" value="1"/>
</dbReference>
<comment type="subcellular location">
    <subcellularLocation>
        <location evidence="10">Cytoplasm</location>
    </subcellularLocation>
    <subcellularLocation>
        <location evidence="1 10">Nucleus</location>
    </subcellularLocation>
    <subcellularLocation>
        <location evidence="10">Mitochondrion</location>
    </subcellularLocation>
</comment>
<dbReference type="GO" id="GO:0051287">
    <property type="term" value="F:NAD binding"/>
    <property type="evidence" value="ECO:0007669"/>
    <property type="project" value="TreeGrafter"/>
</dbReference>
<dbReference type="Proteomes" id="UP000694419">
    <property type="component" value="Unplaced"/>
</dbReference>
<dbReference type="GO" id="GO:0047631">
    <property type="term" value="F:ADP-ribose diphosphatase activity"/>
    <property type="evidence" value="ECO:0007669"/>
    <property type="project" value="TreeGrafter"/>
</dbReference>
<evidence type="ECO:0000256" key="8">
    <source>
        <dbReference type="ARBA" id="ARBA00057091"/>
    </source>
</evidence>
<keyword evidence="7 10" id="KW-0539">Nucleus</keyword>
<dbReference type="FunFam" id="3.90.79.10:FF:000027">
    <property type="entry name" value="nucleoside diphosphate-linked moiety X motif 6"/>
    <property type="match status" value="1"/>
</dbReference>
<evidence type="ECO:0000313" key="13">
    <source>
        <dbReference type="Ensembl" id="ENSCPGP00000025224.1"/>
    </source>
</evidence>
<evidence type="ECO:0000256" key="11">
    <source>
        <dbReference type="SAM" id="MobiDB-lite"/>
    </source>
</evidence>
<dbReference type="EC" id="3.6.1.-" evidence="10"/>
<dbReference type="Pfam" id="PF18290">
    <property type="entry name" value="Nudix_hydro"/>
    <property type="match status" value="1"/>
</dbReference>
<dbReference type="InterPro" id="IPR040618">
    <property type="entry name" value="Pre-Nudix"/>
</dbReference>
<dbReference type="AlphaFoldDB" id="A0A8C3KLK2"/>
<dbReference type="Pfam" id="PF00293">
    <property type="entry name" value="NUDIX"/>
    <property type="match status" value="1"/>
</dbReference>
<feature type="domain" description="Nudix hydrolase" evidence="12">
    <location>
        <begin position="141"/>
        <end position="273"/>
    </location>
</feature>
<evidence type="ECO:0000256" key="10">
    <source>
        <dbReference type="RuleBase" id="RU368106"/>
    </source>
</evidence>
<dbReference type="FunFam" id="4.10.80.100:FF:000001">
    <property type="entry name" value="Nucleoside diphosphate-linked moiety X motif 6"/>
    <property type="match status" value="1"/>
</dbReference>
<comment type="subunit">
    <text evidence="3 10">Monomer and homodimer.</text>
</comment>
<evidence type="ECO:0000256" key="7">
    <source>
        <dbReference type="ARBA" id="ARBA00023242"/>
    </source>
</evidence>
<feature type="region of interest" description="Disordered" evidence="11">
    <location>
        <begin position="1"/>
        <end position="25"/>
    </location>
</feature>
<evidence type="ECO:0000256" key="2">
    <source>
        <dbReference type="ARBA" id="ARBA00005582"/>
    </source>
</evidence>
<comment type="similarity">
    <text evidence="2 10">Belongs to the Nudix hydrolase family.</text>
</comment>
<name>A0A8C3KLK2_9CHAR</name>